<keyword evidence="2" id="KW-0560">Oxidoreductase</keyword>
<dbReference type="InterPro" id="IPR036291">
    <property type="entry name" value="NAD(P)-bd_dom_sf"/>
</dbReference>
<evidence type="ECO:0000313" key="3">
    <source>
        <dbReference type="Proteomes" id="UP001597244"/>
    </source>
</evidence>
<dbReference type="CDD" id="cd05289">
    <property type="entry name" value="MDR_like_2"/>
    <property type="match status" value="1"/>
</dbReference>
<dbReference type="EMBL" id="JBHTOF010000101">
    <property type="protein sequence ID" value="MFD1466353.1"/>
    <property type="molecule type" value="Genomic_DNA"/>
</dbReference>
<dbReference type="SUPFAM" id="SSF51735">
    <property type="entry name" value="NAD(P)-binding Rossmann-fold domains"/>
    <property type="match status" value="1"/>
</dbReference>
<dbReference type="PANTHER" id="PTHR11695">
    <property type="entry name" value="ALCOHOL DEHYDROGENASE RELATED"/>
    <property type="match status" value="1"/>
</dbReference>
<feature type="domain" description="Enoyl reductase (ER)" evidence="1">
    <location>
        <begin position="25"/>
        <end position="322"/>
    </location>
</feature>
<evidence type="ECO:0000259" key="1">
    <source>
        <dbReference type="SMART" id="SM00829"/>
    </source>
</evidence>
<dbReference type="SUPFAM" id="SSF50129">
    <property type="entry name" value="GroES-like"/>
    <property type="match status" value="1"/>
</dbReference>
<protein>
    <submittedName>
        <fullName evidence="2">NADP-dependent oxidoreductase</fullName>
        <ecNumber evidence="2">1.-.-.-</ecNumber>
    </submittedName>
</protein>
<proteinExistence type="predicted"/>
<dbReference type="Gene3D" id="3.90.180.10">
    <property type="entry name" value="Medium-chain alcohol dehydrogenases, catalytic domain"/>
    <property type="match status" value="1"/>
</dbReference>
<dbReference type="Proteomes" id="UP001597244">
    <property type="component" value="Unassembled WGS sequence"/>
</dbReference>
<dbReference type="InterPro" id="IPR050700">
    <property type="entry name" value="YIM1/Zinc_Alcohol_DH_Fams"/>
</dbReference>
<keyword evidence="3" id="KW-1185">Reference proteome</keyword>
<evidence type="ECO:0000313" key="2">
    <source>
        <dbReference type="EMBL" id="MFD1466353.1"/>
    </source>
</evidence>
<sequence>MLYAIINSKESQAIQMKAFGIQSYGPPSVIQEYTKDEPIPKDNQVKIKVSAFAINPYDASMRRGNFQDQRALKFPYILGSDLVGKIVEVGTAVNDYQIGDFVINHRASGAYSEYVTATTAKIMPLPAGLDLAQAASLPTPGIAAYNAWHAFANIQSNDVIGIVGVGGAVGSLIAQIAHAAGHRVIGVAKGRHQELAKELQVDQFIAYDQLPEEETWQHQADVVFNTIFAGSDQHLSEQLVKENGQLVFFTGVPDDLNLPNVDTVAVGFRKDLKDADVFAFWSDFLAEHPLQLAVQQTFPFEQEAIVKAHELIESHHQGKLVVWVN</sequence>
<gene>
    <name evidence="2" type="ORF">ACFQ4L_09805</name>
</gene>
<dbReference type="GO" id="GO:0016491">
    <property type="term" value="F:oxidoreductase activity"/>
    <property type="evidence" value="ECO:0007669"/>
    <property type="project" value="UniProtKB-KW"/>
</dbReference>
<accession>A0ABW4DR75</accession>
<dbReference type="InterPro" id="IPR013154">
    <property type="entry name" value="ADH-like_N"/>
</dbReference>
<dbReference type="InterPro" id="IPR020843">
    <property type="entry name" value="ER"/>
</dbReference>
<name>A0ABW4DR75_9LACO</name>
<dbReference type="Pfam" id="PF00107">
    <property type="entry name" value="ADH_zinc_N"/>
    <property type="match status" value="1"/>
</dbReference>
<dbReference type="Gene3D" id="3.40.50.720">
    <property type="entry name" value="NAD(P)-binding Rossmann-like Domain"/>
    <property type="match status" value="1"/>
</dbReference>
<dbReference type="InterPro" id="IPR011032">
    <property type="entry name" value="GroES-like_sf"/>
</dbReference>
<dbReference type="EC" id="1.-.-.-" evidence="2"/>
<dbReference type="InterPro" id="IPR013149">
    <property type="entry name" value="ADH-like_C"/>
</dbReference>
<comment type="caution">
    <text evidence="2">The sequence shown here is derived from an EMBL/GenBank/DDBJ whole genome shotgun (WGS) entry which is preliminary data.</text>
</comment>
<dbReference type="SMART" id="SM00829">
    <property type="entry name" value="PKS_ER"/>
    <property type="match status" value="1"/>
</dbReference>
<reference evidence="3" key="1">
    <citation type="journal article" date="2019" name="Int. J. Syst. Evol. Microbiol.">
        <title>The Global Catalogue of Microorganisms (GCM) 10K type strain sequencing project: providing services to taxonomists for standard genome sequencing and annotation.</title>
        <authorList>
            <consortium name="The Broad Institute Genomics Platform"/>
            <consortium name="The Broad Institute Genome Sequencing Center for Infectious Disease"/>
            <person name="Wu L."/>
            <person name="Ma J."/>
        </authorList>
    </citation>
    <scope>NUCLEOTIDE SEQUENCE [LARGE SCALE GENOMIC DNA]</scope>
    <source>
        <strain evidence="3">CCM 8951</strain>
    </source>
</reference>
<dbReference type="PANTHER" id="PTHR11695:SF294">
    <property type="entry name" value="RETICULON-4-INTERACTING PROTEIN 1, MITOCHONDRIAL"/>
    <property type="match status" value="1"/>
</dbReference>
<dbReference type="Pfam" id="PF08240">
    <property type="entry name" value="ADH_N"/>
    <property type="match status" value="1"/>
</dbReference>
<organism evidence="2 3">
    <name type="scientific">Lapidilactobacillus mulanensis</name>
    <dbReference type="NCBI Taxonomy" id="2485999"/>
    <lineage>
        <taxon>Bacteria</taxon>
        <taxon>Bacillati</taxon>
        <taxon>Bacillota</taxon>
        <taxon>Bacilli</taxon>
        <taxon>Lactobacillales</taxon>
        <taxon>Lactobacillaceae</taxon>
        <taxon>Lapidilactobacillus</taxon>
    </lineage>
</organism>